<evidence type="ECO:0000313" key="3">
    <source>
        <dbReference type="EMBL" id="RAW14849.1"/>
    </source>
</evidence>
<dbReference type="RefSeq" id="WP_112258209.1">
    <property type="nucleotide sequence ID" value="NZ_QMIG01000007.1"/>
</dbReference>
<feature type="compositionally biased region" description="Gly residues" evidence="1">
    <location>
        <begin position="158"/>
        <end position="170"/>
    </location>
</feature>
<evidence type="ECO:0000313" key="4">
    <source>
        <dbReference type="Proteomes" id="UP000250462"/>
    </source>
</evidence>
<gene>
    <name evidence="3" type="ORF">DPM12_10215</name>
</gene>
<protein>
    <recommendedName>
        <fullName evidence="5">CU044_5270 family protein</fullName>
    </recommendedName>
</protein>
<feature type="region of interest" description="Disordered" evidence="1">
    <location>
        <begin position="1"/>
        <end position="23"/>
    </location>
</feature>
<reference evidence="3 4" key="1">
    <citation type="submission" date="2018-06" db="EMBL/GenBank/DDBJ databases">
        <title>Phytoactinopolyspora halophila sp. nov., a novel halophilic actinomycete isolated from a saline soil in China.</title>
        <authorList>
            <person name="Tang S.-K."/>
        </authorList>
    </citation>
    <scope>NUCLEOTIDE SEQUENCE [LARGE SCALE GENOMIC DNA]</scope>
    <source>
        <strain evidence="3 4">YIM 96934</strain>
    </source>
</reference>
<evidence type="ECO:0008006" key="5">
    <source>
        <dbReference type="Google" id="ProtNLM"/>
    </source>
</evidence>
<name>A0A329QTG0_9ACTN</name>
<feature type="region of interest" description="Disordered" evidence="1">
    <location>
        <begin position="158"/>
        <end position="183"/>
    </location>
</feature>
<evidence type="ECO:0000256" key="1">
    <source>
        <dbReference type="SAM" id="MobiDB-lite"/>
    </source>
</evidence>
<dbReference type="OrthoDB" id="4827946at2"/>
<feature type="compositionally biased region" description="Low complexity" evidence="1">
    <location>
        <begin position="171"/>
        <end position="183"/>
    </location>
</feature>
<keyword evidence="2" id="KW-1133">Transmembrane helix</keyword>
<evidence type="ECO:0000256" key="2">
    <source>
        <dbReference type="SAM" id="Phobius"/>
    </source>
</evidence>
<sequence>MNSTMPRSGTYESPPSVTLPPDREEAIRQLLESAVRETVEAEEAQLHHRRTTTPRRSSPLVRVGIATAVTVLLVALALIVSPALRPDRGIAHAATPELAGHETADGVPASDTLRELADRATATPVEPVTDDSDDEDATRAVHTERWSLALTVDGAAGAAGGEGRAGGESAGGAADAGSADPGNDAVRTAVIPVLRELTEHADGSVSIREVGGEPQFPDEDYRRAWNDEGRPGPHGQVIQDTVLPPGTYQFMYPAELPEDPAELRNVLATERPGVTEHAEELVRAVHDLRNEQELGPDERAGVLDMLADEPGVVELGYTTDRAGREALAFAADGEHSGWPMRHVLLVSPDDGRILAYEGVLTDDVDGVDAETPAVIDYTVFH</sequence>
<feature type="transmembrane region" description="Helical" evidence="2">
    <location>
        <begin position="59"/>
        <end position="80"/>
    </location>
</feature>
<proteinExistence type="predicted"/>
<dbReference type="EMBL" id="QMIG01000007">
    <property type="protein sequence ID" value="RAW14849.1"/>
    <property type="molecule type" value="Genomic_DNA"/>
</dbReference>
<accession>A0A329QTG0</accession>
<keyword evidence="2" id="KW-0472">Membrane</keyword>
<dbReference type="Proteomes" id="UP000250462">
    <property type="component" value="Unassembled WGS sequence"/>
</dbReference>
<comment type="caution">
    <text evidence="3">The sequence shown here is derived from an EMBL/GenBank/DDBJ whole genome shotgun (WGS) entry which is preliminary data.</text>
</comment>
<dbReference type="AlphaFoldDB" id="A0A329QTG0"/>
<feature type="compositionally biased region" description="Polar residues" evidence="1">
    <location>
        <begin position="1"/>
        <end position="16"/>
    </location>
</feature>
<keyword evidence="4" id="KW-1185">Reference proteome</keyword>
<organism evidence="3 4">
    <name type="scientific">Phytoactinopolyspora halophila</name>
    <dbReference type="NCBI Taxonomy" id="1981511"/>
    <lineage>
        <taxon>Bacteria</taxon>
        <taxon>Bacillati</taxon>
        <taxon>Actinomycetota</taxon>
        <taxon>Actinomycetes</taxon>
        <taxon>Jiangellales</taxon>
        <taxon>Jiangellaceae</taxon>
        <taxon>Phytoactinopolyspora</taxon>
    </lineage>
</organism>
<keyword evidence="2" id="KW-0812">Transmembrane</keyword>